<name>A0A672MII9_SINGR</name>
<sequence>MPWFHARVSGMELQVQTRWTSLLFLLGLLWLLWSAQANVLESLLQRNSGKLAAGGGKESSGSATPLIPERMLLCHCYHHCPEDSTNNTCRYTHTHYYYYYRSGFRGHIVCSFTQCSS</sequence>
<feature type="chain" id="PRO_5044627476" evidence="1">
    <location>
        <begin position="38"/>
        <end position="117"/>
    </location>
</feature>
<keyword evidence="3" id="KW-1185">Reference proteome</keyword>
<dbReference type="Ensembl" id="ENSSGRT00000040221.1">
    <property type="protein sequence ID" value="ENSSGRP00000037489.1"/>
    <property type="gene ID" value="ENSSGRG00000020693.1"/>
</dbReference>
<dbReference type="Ensembl" id="ENSSGRT00000040219.1">
    <property type="protein sequence ID" value="ENSSGRP00000037487.1"/>
    <property type="gene ID" value="ENSSGRG00000020693.1"/>
</dbReference>
<protein>
    <submittedName>
        <fullName evidence="2">Uncharacterized protein</fullName>
    </submittedName>
</protein>
<reference evidence="2" key="1">
    <citation type="submission" date="2025-05" db="UniProtKB">
        <authorList>
            <consortium name="Ensembl"/>
        </authorList>
    </citation>
    <scope>IDENTIFICATION</scope>
</reference>
<evidence type="ECO:0000256" key="1">
    <source>
        <dbReference type="SAM" id="SignalP"/>
    </source>
</evidence>
<feature type="signal peptide" evidence="1">
    <location>
        <begin position="1"/>
        <end position="37"/>
    </location>
</feature>
<dbReference type="AlphaFoldDB" id="A0A672MII9"/>
<proteinExistence type="predicted"/>
<dbReference type="Proteomes" id="UP000472262">
    <property type="component" value="Unassembled WGS sequence"/>
</dbReference>
<organism evidence="2 3">
    <name type="scientific">Sinocyclocheilus grahami</name>
    <name type="common">Dianchi golden-line fish</name>
    <name type="synonym">Barbus grahami</name>
    <dbReference type="NCBI Taxonomy" id="75366"/>
    <lineage>
        <taxon>Eukaryota</taxon>
        <taxon>Metazoa</taxon>
        <taxon>Chordata</taxon>
        <taxon>Craniata</taxon>
        <taxon>Vertebrata</taxon>
        <taxon>Euteleostomi</taxon>
        <taxon>Actinopterygii</taxon>
        <taxon>Neopterygii</taxon>
        <taxon>Teleostei</taxon>
        <taxon>Ostariophysi</taxon>
        <taxon>Cypriniformes</taxon>
        <taxon>Cyprinidae</taxon>
        <taxon>Cyprininae</taxon>
        <taxon>Sinocyclocheilus</taxon>
    </lineage>
</organism>
<evidence type="ECO:0000313" key="3">
    <source>
        <dbReference type="Proteomes" id="UP000472262"/>
    </source>
</evidence>
<keyword evidence="1" id="KW-0732">Signal</keyword>
<evidence type="ECO:0000313" key="2">
    <source>
        <dbReference type="Ensembl" id="ENSSGRP00000037489.1"/>
    </source>
</evidence>
<accession>A0A672MII9</accession>
<dbReference type="Ensembl" id="ENSSGRT00000040218.1">
    <property type="protein sequence ID" value="ENSSGRP00000037486.1"/>
    <property type="gene ID" value="ENSSGRG00000020693.1"/>
</dbReference>